<dbReference type="SMART" id="SM00857">
    <property type="entry name" value="Resolvase"/>
    <property type="match status" value="1"/>
</dbReference>
<dbReference type="SUPFAM" id="SSF53041">
    <property type="entry name" value="Resolvase-like"/>
    <property type="match status" value="1"/>
</dbReference>
<dbReference type="InterPro" id="IPR025827">
    <property type="entry name" value="Zn_ribbon_recom_dom"/>
</dbReference>
<dbReference type="Gene3D" id="3.90.1750.20">
    <property type="entry name" value="Putative Large Serine Recombinase, Chain B, Domain 2"/>
    <property type="match status" value="1"/>
</dbReference>
<dbReference type="Proteomes" id="UP000250462">
    <property type="component" value="Unassembled WGS sequence"/>
</dbReference>
<feature type="compositionally biased region" description="Basic and acidic residues" evidence="2">
    <location>
        <begin position="230"/>
        <end position="242"/>
    </location>
</feature>
<evidence type="ECO:0000259" key="3">
    <source>
        <dbReference type="PROSITE" id="PS51737"/>
    </source>
</evidence>
<feature type="region of interest" description="Disordered" evidence="2">
    <location>
        <begin position="221"/>
        <end position="242"/>
    </location>
</feature>
<keyword evidence="5" id="KW-1185">Reference proteome</keyword>
<dbReference type="Pfam" id="PF07508">
    <property type="entry name" value="Recombinase"/>
    <property type="match status" value="1"/>
</dbReference>
<feature type="coiled-coil region" evidence="1">
    <location>
        <begin position="428"/>
        <end position="497"/>
    </location>
</feature>
<dbReference type="PROSITE" id="PS51737">
    <property type="entry name" value="RECOMBINASE_DNA_BIND"/>
    <property type="match status" value="1"/>
</dbReference>
<dbReference type="Pfam" id="PF13408">
    <property type="entry name" value="Zn_ribbon_recom"/>
    <property type="match status" value="1"/>
</dbReference>
<sequence length="559" mass="62779">MRFAFYGRCSTEDAQDPESSRGWQVRRAQQLIDPHGGEIVAEYFDIGQSRSLPWKRRAEASRLLDDITNPARPFTELVIGEPQRAFYGAQFALTFPVLTHHGVSLWVPEVGGRIDPGSEGHDLVMALFGGMSKGERMRIQKRVKDAMANLAETTDRHLAGRPPYGYQLVDAGEHPNPAKAALGQRLRRLEPDPVTATVVKEIFTMYRSGMGLRAIAQHLTDVGHPSPSQHDPRRNPHRDQRGWAHSAVRAILVNPVYTGVRVWGKQEKFEALVDPDDVAAGYQTKMRWRRRDSWSMPDHKSHEPLVDDDLFTAVQTRIASRSKPGTTRAMPAKRSYALSGLLFCGQCGLRMQAGYHKSRHANGRGWKMYRCIPGRRRSITPDMTGHPSSLYVREDEIISKLDPWLATLASPEWLHAAQEPSATHDAHIASLRKQIADRERKIRNLVDAIEEASGDMALLTEKLAQRTHERDHLKEELRRATQKRTAADQEIEELIAHVGGITSALAEATPEERAELYPSLGLKLTYNADPRQVNVEVDLARVAWACPRGDLNPHPLDGD</sequence>
<dbReference type="GO" id="GO:0000150">
    <property type="term" value="F:DNA strand exchange activity"/>
    <property type="evidence" value="ECO:0007669"/>
    <property type="project" value="InterPro"/>
</dbReference>
<dbReference type="GO" id="GO:0003677">
    <property type="term" value="F:DNA binding"/>
    <property type="evidence" value="ECO:0007669"/>
    <property type="project" value="InterPro"/>
</dbReference>
<dbReference type="Gene3D" id="1.10.287.1490">
    <property type="match status" value="1"/>
</dbReference>
<proteinExistence type="predicted"/>
<dbReference type="InterPro" id="IPR006119">
    <property type="entry name" value="Resolv_N"/>
</dbReference>
<reference evidence="4 5" key="1">
    <citation type="submission" date="2018-06" db="EMBL/GenBank/DDBJ databases">
        <title>Phytoactinopolyspora halophila sp. nov., a novel halophilic actinomycete isolated from a saline soil in China.</title>
        <authorList>
            <person name="Tang S.-K."/>
        </authorList>
    </citation>
    <scope>NUCLEOTIDE SEQUENCE [LARGE SCALE GENOMIC DNA]</scope>
    <source>
        <strain evidence="4 5">YIM 96934</strain>
    </source>
</reference>
<feature type="domain" description="Recombinase" evidence="3">
    <location>
        <begin position="163"/>
        <end position="325"/>
    </location>
</feature>
<gene>
    <name evidence="4" type="ORF">DPM12_13020</name>
</gene>
<dbReference type="PANTHER" id="PTHR30461">
    <property type="entry name" value="DNA-INVERTASE FROM LAMBDOID PROPHAGE"/>
    <property type="match status" value="1"/>
</dbReference>
<dbReference type="InterPro" id="IPR038109">
    <property type="entry name" value="DNA_bind_recomb_sf"/>
</dbReference>
<organism evidence="4 5">
    <name type="scientific">Phytoactinopolyspora halophila</name>
    <dbReference type="NCBI Taxonomy" id="1981511"/>
    <lineage>
        <taxon>Bacteria</taxon>
        <taxon>Bacillati</taxon>
        <taxon>Actinomycetota</taxon>
        <taxon>Actinomycetes</taxon>
        <taxon>Jiangellales</taxon>
        <taxon>Jiangellaceae</taxon>
        <taxon>Phytoactinopolyspora</taxon>
    </lineage>
</organism>
<dbReference type="Pfam" id="PF00239">
    <property type="entry name" value="Resolvase"/>
    <property type="match status" value="1"/>
</dbReference>
<dbReference type="InterPro" id="IPR011109">
    <property type="entry name" value="DNA_bind_recombinase_dom"/>
</dbReference>
<accession>A0A329QLQ8</accession>
<dbReference type="AlphaFoldDB" id="A0A329QLQ8"/>
<comment type="caution">
    <text evidence="4">The sequence shown here is derived from an EMBL/GenBank/DDBJ whole genome shotgun (WGS) entry which is preliminary data.</text>
</comment>
<dbReference type="InterPro" id="IPR036162">
    <property type="entry name" value="Resolvase-like_N_sf"/>
</dbReference>
<dbReference type="EMBL" id="QMIG01000013">
    <property type="protein sequence ID" value="RAW13297.1"/>
    <property type="molecule type" value="Genomic_DNA"/>
</dbReference>
<keyword evidence="1" id="KW-0175">Coiled coil</keyword>
<name>A0A329QLQ8_9ACTN</name>
<dbReference type="InterPro" id="IPR050639">
    <property type="entry name" value="SSR_resolvase"/>
</dbReference>
<evidence type="ECO:0000313" key="5">
    <source>
        <dbReference type="Proteomes" id="UP000250462"/>
    </source>
</evidence>
<evidence type="ECO:0000256" key="2">
    <source>
        <dbReference type="SAM" id="MobiDB-lite"/>
    </source>
</evidence>
<dbReference type="PANTHER" id="PTHR30461:SF23">
    <property type="entry name" value="DNA RECOMBINASE-RELATED"/>
    <property type="match status" value="1"/>
</dbReference>
<dbReference type="Gene3D" id="3.40.50.1390">
    <property type="entry name" value="Resolvase, N-terminal catalytic domain"/>
    <property type="match status" value="1"/>
</dbReference>
<evidence type="ECO:0000313" key="4">
    <source>
        <dbReference type="EMBL" id="RAW13297.1"/>
    </source>
</evidence>
<dbReference type="OrthoDB" id="3372479at2"/>
<protein>
    <submittedName>
        <fullName evidence="4">Serine recombinase</fullName>
    </submittedName>
</protein>
<evidence type="ECO:0000256" key="1">
    <source>
        <dbReference type="SAM" id="Coils"/>
    </source>
</evidence>